<evidence type="ECO:0000313" key="2">
    <source>
        <dbReference type="EMBL" id="NMH94910.1"/>
    </source>
</evidence>
<feature type="transmembrane region" description="Helical" evidence="1">
    <location>
        <begin position="61"/>
        <end position="84"/>
    </location>
</feature>
<accession>A0A848DPY4</accession>
<keyword evidence="1" id="KW-0812">Transmembrane</keyword>
<reference evidence="2 3" key="1">
    <citation type="submission" date="2020-04" db="EMBL/GenBank/DDBJ databases">
        <authorList>
            <person name="Klaysubun C."/>
            <person name="Duangmal K."/>
            <person name="Lipun K."/>
        </authorList>
    </citation>
    <scope>NUCLEOTIDE SEQUENCE [LARGE SCALE GENOMIC DNA]</scope>
    <source>
        <strain evidence="2 3">DSM 45300</strain>
    </source>
</reference>
<evidence type="ECO:0000313" key="3">
    <source>
        <dbReference type="Proteomes" id="UP000586918"/>
    </source>
</evidence>
<name>A0A848DPY4_9PSEU</name>
<dbReference type="Pfam" id="PF13630">
    <property type="entry name" value="SdpI"/>
    <property type="match status" value="1"/>
</dbReference>
<comment type="caution">
    <text evidence="2">The sequence shown here is derived from an EMBL/GenBank/DDBJ whole genome shotgun (WGS) entry which is preliminary data.</text>
</comment>
<keyword evidence="3" id="KW-1185">Reference proteome</keyword>
<proteinExistence type="predicted"/>
<dbReference type="EMBL" id="JAAXKZ010000140">
    <property type="protein sequence ID" value="NMH94910.1"/>
    <property type="molecule type" value="Genomic_DNA"/>
</dbReference>
<evidence type="ECO:0000256" key="1">
    <source>
        <dbReference type="SAM" id="Phobius"/>
    </source>
</evidence>
<feature type="transmembrane region" description="Helical" evidence="1">
    <location>
        <begin position="142"/>
        <end position="165"/>
    </location>
</feature>
<sequence>MRGRRAGSSRVGSVRHSLDTEDPLARSSIGLESAGRPHVFQRNAAGREGANRLAYPDGVPLTVSLIVGPVLVLAGVLLVTVAVLGARSRLPRNRIAGVRTAATLHSERTFALANRVAAPLVGAAGAIALAGGAVLLAGRPGAIGWVVLAVTGVGTLVLSGVGGALGDRAAARLAAAEPAPSPCGGTCAGCDLVAGCRPAGEAEAAGPSADEASAQT</sequence>
<keyword evidence="1" id="KW-1133">Transmembrane helix</keyword>
<dbReference type="Proteomes" id="UP000586918">
    <property type="component" value="Unassembled WGS sequence"/>
</dbReference>
<dbReference type="InterPro" id="IPR025962">
    <property type="entry name" value="SdpI/YhfL"/>
</dbReference>
<dbReference type="AlphaFoldDB" id="A0A848DPY4"/>
<organism evidence="2 3">
    <name type="scientific">Pseudonocardia bannensis</name>
    <dbReference type="NCBI Taxonomy" id="630973"/>
    <lineage>
        <taxon>Bacteria</taxon>
        <taxon>Bacillati</taxon>
        <taxon>Actinomycetota</taxon>
        <taxon>Actinomycetes</taxon>
        <taxon>Pseudonocardiales</taxon>
        <taxon>Pseudonocardiaceae</taxon>
        <taxon>Pseudonocardia</taxon>
    </lineage>
</organism>
<keyword evidence="1" id="KW-0472">Membrane</keyword>
<feature type="transmembrane region" description="Helical" evidence="1">
    <location>
        <begin position="116"/>
        <end position="136"/>
    </location>
</feature>
<protein>
    <submittedName>
        <fullName evidence="2">SdpI family protein</fullName>
    </submittedName>
</protein>
<gene>
    <name evidence="2" type="ORF">HF519_25735</name>
</gene>